<dbReference type="InterPro" id="IPR000073">
    <property type="entry name" value="AB_hydrolase_1"/>
</dbReference>
<gene>
    <name evidence="3" type="ORF">METZ01_LOCUS171451</name>
</gene>
<feature type="domain" description="AB hydrolase-1" evidence="2">
    <location>
        <begin position="21"/>
        <end position="91"/>
    </location>
</feature>
<organism evidence="3">
    <name type="scientific">marine metagenome</name>
    <dbReference type="NCBI Taxonomy" id="408172"/>
    <lineage>
        <taxon>unclassified sequences</taxon>
        <taxon>metagenomes</taxon>
        <taxon>ecological metagenomes</taxon>
    </lineage>
</organism>
<dbReference type="InterPro" id="IPR050266">
    <property type="entry name" value="AB_hydrolase_sf"/>
</dbReference>
<dbReference type="InterPro" id="IPR029058">
    <property type="entry name" value="AB_hydrolase_fold"/>
</dbReference>
<feature type="non-terminal residue" evidence="3">
    <location>
        <position position="1"/>
    </location>
</feature>
<dbReference type="Gene3D" id="3.40.50.1820">
    <property type="entry name" value="alpha/beta hydrolase"/>
    <property type="match status" value="1"/>
</dbReference>
<dbReference type="GO" id="GO:0016787">
    <property type="term" value="F:hydrolase activity"/>
    <property type="evidence" value="ECO:0007669"/>
    <property type="project" value="UniProtKB-KW"/>
</dbReference>
<accession>A0A382BZI0</accession>
<evidence type="ECO:0000313" key="3">
    <source>
        <dbReference type="EMBL" id="SVB18597.1"/>
    </source>
</evidence>
<dbReference type="GO" id="GO:0016020">
    <property type="term" value="C:membrane"/>
    <property type="evidence" value="ECO:0007669"/>
    <property type="project" value="TreeGrafter"/>
</dbReference>
<dbReference type="Pfam" id="PF00561">
    <property type="entry name" value="Abhydrolase_1"/>
    <property type="match status" value="1"/>
</dbReference>
<dbReference type="SUPFAM" id="SSF53474">
    <property type="entry name" value="alpha/beta-Hydrolases"/>
    <property type="match status" value="1"/>
</dbReference>
<dbReference type="EMBL" id="UINC01031868">
    <property type="protein sequence ID" value="SVB18597.1"/>
    <property type="molecule type" value="Genomic_DNA"/>
</dbReference>
<feature type="non-terminal residue" evidence="3">
    <location>
        <position position="92"/>
    </location>
</feature>
<reference evidence="3" key="1">
    <citation type="submission" date="2018-05" db="EMBL/GenBank/DDBJ databases">
        <authorList>
            <person name="Lanie J.A."/>
            <person name="Ng W.-L."/>
            <person name="Kazmierczak K.M."/>
            <person name="Andrzejewski T.M."/>
            <person name="Davidsen T.M."/>
            <person name="Wayne K.J."/>
            <person name="Tettelin H."/>
            <person name="Glass J.I."/>
            <person name="Rusch D."/>
            <person name="Podicherti R."/>
            <person name="Tsui H.-C.T."/>
            <person name="Winkler M.E."/>
        </authorList>
    </citation>
    <scope>NUCLEOTIDE SEQUENCE</scope>
</reference>
<dbReference type="PANTHER" id="PTHR43798:SF31">
    <property type="entry name" value="AB HYDROLASE SUPERFAMILY PROTEIN YCLE"/>
    <property type="match status" value="1"/>
</dbReference>
<evidence type="ECO:0000259" key="2">
    <source>
        <dbReference type="Pfam" id="PF00561"/>
    </source>
</evidence>
<evidence type="ECO:0000256" key="1">
    <source>
        <dbReference type="ARBA" id="ARBA00022801"/>
    </source>
</evidence>
<keyword evidence="1" id="KW-0378">Hydrolase</keyword>
<proteinExistence type="predicted"/>
<sequence length="92" mass="9722">MPVAKVNGQSINYTDSGGDGPALIFSHGFFLDLTMFDAQVASLSASCRCIAWDERGFGETPVTGPFSYWDSADDAVALLDHLGIGDAVFVGM</sequence>
<protein>
    <recommendedName>
        <fullName evidence="2">AB hydrolase-1 domain-containing protein</fullName>
    </recommendedName>
</protein>
<dbReference type="AlphaFoldDB" id="A0A382BZI0"/>
<name>A0A382BZI0_9ZZZZ</name>
<dbReference type="PANTHER" id="PTHR43798">
    <property type="entry name" value="MONOACYLGLYCEROL LIPASE"/>
    <property type="match status" value="1"/>
</dbReference>